<accession>A0A1G9Y6F3</accession>
<evidence type="ECO:0008006" key="3">
    <source>
        <dbReference type="Google" id="ProtNLM"/>
    </source>
</evidence>
<dbReference type="AlphaFoldDB" id="A0A1G9Y6F3"/>
<dbReference type="STRING" id="310781.SAMN05216259_102415"/>
<dbReference type="Gene3D" id="3.40.630.30">
    <property type="match status" value="1"/>
</dbReference>
<protein>
    <recommendedName>
        <fullName evidence="3">N-acetyltransferase domain-containing protein</fullName>
    </recommendedName>
</protein>
<dbReference type="Proteomes" id="UP000199341">
    <property type="component" value="Unassembled WGS sequence"/>
</dbReference>
<organism evidence="1 2">
    <name type="scientific">Actinacidiphila guanduensis</name>
    <dbReference type="NCBI Taxonomy" id="310781"/>
    <lineage>
        <taxon>Bacteria</taxon>
        <taxon>Bacillati</taxon>
        <taxon>Actinomycetota</taxon>
        <taxon>Actinomycetes</taxon>
        <taxon>Kitasatosporales</taxon>
        <taxon>Streptomycetaceae</taxon>
        <taxon>Actinacidiphila</taxon>
    </lineage>
</organism>
<sequence>MTGVIIMDSMTTVIAGSETAAAPGRPAWTVEPVRPGDGRALDGLFARCSPDTVQRRFFAPVRALPPAYAKGVLAARPEEHDAVIAHRGSRAEPVGLGSLAAPCEPGAPAELGLLVVDFWQRNGAGGAMLDVLAARARARGVTHVLAFVLPGRSALLGVLARRFEPVHHTYGPDGLTGVYKLG</sequence>
<dbReference type="SUPFAM" id="SSF55729">
    <property type="entry name" value="Acyl-CoA N-acyltransferases (Nat)"/>
    <property type="match status" value="1"/>
</dbReference>
<proteinExistence type="predicted"/>
<dbReference type="InterPro" id="IPR016181">
    <property type="entry name" value="Acyl_CoA_acyltransferase"/>
</dbReference>
<evidence type="ECO:0000313" key="2">
    <source>
        <dbReference type="Proteomes" id="UP000199341"/>
    </source>
</evidence>
<keyword evidence="2" id="KW-1185">Reference proteome</keyword>
<reference evidence="1 2" key="1">
    <citation type="submission" date="2016-10" db="EMBL/GenBank/DDBJ databases">
        <authorList>
            <person name="de Groot N.N."/>
        </authorList>
    </citation>
    <scope>NUCLEOTIDE SEQUENCE [LARGE SCALE GENOMIC DNA]</scope>
    <source>
        <strain evidence="1 2">CGMCC 4.2022</strain>
    </source>
</reference>
<gene>
    <name evidence="1" type="ORF">SAMN05216259_102415</name>
</gene>
<evidence type="ECO:0000313" key="1">
    <source>
        <dbReference type="EMBL" id="SDN04065.1"/>
    </source>
</evidence>
<dbReference type="EMBL" id="FNIE01000002">
    <property type="protein sequence ID" value="SDN04065.1"/>
    <property type="molecule type" value="Genomic_DNA"/>
</dbReference>
<name>A0A1G9Y6F3_9ACTN</name>
<dbReference type="CDD" id="cd04301">
    <property type="entry name" value="NAT_SF"/>
    <property type="match status" value="1"/>
</dbReference>